<evidence type="ECO:0000256" key="2">
    <source>
        <dbReference type="ARBA" id="ARBA00022980"/>
    </source>
</evidence>
<evidence type="ECO:0000313" key="6">
    <source>
        <dbReference type="Proteomes" id="UP001359485"/>
    </source>
</evidence>
<dbReference type="InterPro" id="IPR036823">
    <property type="entry name" value="Ribosomal_uS7_dom_sf"/>
</dbReference>
<dbReference type="Proteomes" id="UP001359485">
    <property type="component" value="Unassembled WGS sequence"/>
</dbReference>
<keyword evidence="2" id="KW-0689">Ribosomal protein</keyword>
<dbReference type="SUPFAM" id="SSF47973">
    <property type="entry name" value="Ribosomal protein S7"/>
    <property type="match status" value="1"/>
</dbReference>
<dbReference type="Pfam" id="PF00177">
    <property type="entry name" value="Ribosomal_S7"/>
    <property type="match status" value="1"/>
</dbReference>
<evidence type="ECO:0000313" key="5">
    <source>
        <dbReference type="EMBL" id="KAK6627013.1"/>
    </source>
</evidence>
<name>A0ABR1ASU5_POLSC</name>
<dbReference type="EMBL" id="JAWJWF010000045">
    <property type="protein sequence ID" value="KAK6627013.1"/>
    <property type="molecule type" value="Genomic_DNA"/>
</dbReference>
<dbReference type="InterPro" id="IPR023798">
    <property type="entry name" value="Ribosomal_uS7_dom"/>
</dbReference>
<keyword evidence="3" id="KW-0687">Ribonucleoprotein</keyword>
<keyword evidence="6" id="KW-1185">Reference proteome</keyword>
<feature type="domain" description="Small ribosomal subunit protein uS7" evidence="4">
    <location>
        <begin position="97"/>
        <end position="246"/>
    </location>
</feature>
<dbReference type="CDD" id="cd14870">
    <property type="entry name" value="uS7_Mitochondria_Mammalian"/>
    <property type="match status" value="1"/>
</dbReference>
<dbReference type="InterPro" id="IPR000235">
    <property type="entry name" value="Ribosomal_uS7"/>
</dbReference>
<reference evidence="5 6" key="1">
    <citation type="submission" date="2023-09" db="EMBL/GenBank/DDBJ databases">
        <title>Genomes of two closely related lineages of the louse Polyplax serrata with different host specificities.</title>
        <authorList>
            <person name="Martinu J."/>
            <person name="Tarabai H."/>
            <person name="Stefka J."/>
            <person name="Hypsa V."/>
        </authorList>
    </citation>
    <scope>NUCLEOTIDE SEQUENCE [LARGE SCALE GENOMIC DNA]</scope>
    <source>
        <strain evidence="5">98ZLc_SE</strain>
    </source>
</reference>
<evidence type="ECO:0000259" key="4">
    <source>
        <dbReference type="Pfam" id="PF00177"/>
    </source>
</evidence>
<evidence type="ECO:0000256" key="3">
    <source>
        <dbReference type="ARBA" id="ARBA00023274"/>
    </source>
</evidence>
<sequence>MLSWFFRCFKQNREDKTSALVEVKFYILRGEFLLFSHQTVIFSWWGDQQREYSQYSPSFREPIIQLEEINKFIKEVPAEEVEFMKIKAATSHETCSVLYDPTVGKFINYVMRKGMKEVAREEVEKAFTAVKHIQLRKYNEEKDEEKKKQIILSPFEIFHKAIANATPSLKVTKIKKSGTWYKIPVGITPREAKIYAMKWFIEVSKDKEQGVPFYSTLANELVQASEGQGKAVGKKLELHKLCEANKSYAHYKWT</sequence>
<proteinExistence type="inferred from homology"/>
<organism evidence="5 6">
    <name type="scientific">Polyplax serrata</name>
    <name type="common">Common mouse louse</name>
    <dbReference type="NCBI Taxonomy" id="468196"/>
    <lineage>
        <taxon>Eukaryota</taxon>
        <taxon>Metazoa</taxon>
        <taxon>Ecdysozoa</taxon>
        <taxon>Arthropoda</taxon>
        <taxon>Hexapoda</taxon>
        <taxon>Insecta</taxon>
        <taxon>Pterygota</taxon>
        <taxon>Neoptera</taxon>
        <taxon>Paraneoptera</taxon>
        <taxon>Psocodea</taxon>
        <taxon>Troctomorpha</taxon>
        <taxon>Phthiraptera</taxon>
        <taxon>Anoplura</taxon>
        <taxon>Polyplacidae</taxon>
        <taxon>Polyplax</taxon>
    </lineage>
</organism>
<dbReference type="Gene3D" id="1.10.455.10">
    <property type="entry name" value="Ribosomal protein S7 domain"/>
    <property type="match status" value="1"/>
</dbReference>
<dbReference type="PANTHER" id="PTHR11205">
    <property type="entry name" value="RIBOSOMAL PROTEIN S7"/>
    <property type="match status" value="1"/>
</dbReference>
<evidence type="ECO:0000256" key="1">
    <source>
        <dbReference type="ARBA" id="ARBA00007151"/>
    </source>
</evidence>
<protein>
    <recommendedName>
        <fullName evidence="4">Small ribosomal subunit protein uS7 domain-containing protein</fullName>
    </recommendedName>
</protein>
<gene>
    <name evidence="5" type="ORF">RUM44_009490</name>
</gene>
<comment type="similarity">
    <text evidence="1">Belongs to the universal ribosomal protein uS7 family.</text>
</comment>
<accession>A0ABR1ASU5</accession>
<comment type="caution">
    <text evidence="5">The sequence shown here is derived from an EMBL/GenBank/DDBJ whole genome shotgun (WGS) entry which is preliminary data.</text>
</comment>